<feature type="region of interest" description="Disordered" evidence="1">
    <location>
        <begin position="18"/>
        <end position="37"/>
    </location>
</feature>
<evidence type="ECO:0000313" key="2">
    <source>
        <dbReference type="EMBL" id="GII75035.1"/>
    </source>
</evidence>
<evidence type="ECO:0008006" key="4">
    <source>
        <dbReference type="Google" id="ProtNLM"/>
    </source>
</evidence>
<name>A0A919R100_9ACTN</name>
<keyword evidence="3" id="KW-1185">Reference proteome</keyword>
<evidence type="ECO:0000313" key="3">
    <source>
        <dbReference type="Proteomes" id="UP000655287"/>
    </source>
</evidence>
<dbReference type="EMBL" id="BOOU01000001">
    <property type="protein sequence ID" value="GII75035.1"/>
    <property type="molecule type" value="Genomic_DNA"/>
</dbReference>
<dbReference type="RefSeq" id="WP_203981808.1">
    <property type="nucleotide sequence ID" value="NZ_BOOU01000001.1"/>
</dbReference>
<reference evidence="2" key="1">
    <citation type="submission" date="2021-01" db="EMBL/GenBank/DDBJ databases">
        <title>Whole genome shotgun sequence of Sphaerisporangium rufum NBRC 109079.</title>
        <authorList>
            <person name="Komaki H."/>
            <person name="Tamura T."/>
        </authorList>
    </citation>
    <scope>NUCLEOTIDE SEQUENCE</scope>
    <source>
        <strain evidence="2">NBRC 109079</strain>
    </source>
</reference>
<dbReference type="Proteomes" id="UP000655287">
    <property type="component" value="Unassembled WGS sequence"/>
</dbReference>
<sequence>MGFIDRLGIRELAARTRRRLGSGTGNRTMAAKARTDEAEARLLRTEERIKQAAAQIRRDHGVRS</sequence>
<accession>A0A919R100</accession>
<organism evidence="2 3">
    <name type="scientific">Sphaerisporangium rufum</name>
    <dbReference type="NCBI Taxonomy" id="1381558"/>
    <lineage>
        <taxon>Bacteria</taxon>
        <taxon>Bacillati</taxon>
        <taxon>Actinomycetota</taxon>
        <taxon>Actinomycetes</taxon>
        <taxon>Streptosporangiales</taxon>
        <taxon>Streptosporangiaceae</taxon>
        <taxon>Sphaerisporangium</taxon>
    </lineage>
</organism>
<comment type="caution">
    <text evidence="2">The sequence shown here is derived from an EMBL/GenBank/DDBJ whole genome shotgun (WGS) entry which is preliminary data.</text>
</comment>
<proteinExistence type="predicted"/>
<dbReference type="AlphaFoldDB" id="A0A919R100"/>
<evidence type="ECO:0000256" key="1">
    <source>
        <dbReference type="SAM" id="MobiDB-lite"/>
    </source>
</evidence>
<protein>
    <recommendedName>
        <fullName evidence="4">CsbD family protein</fullName>
    </recommendedName>
</protein>
<gene>
    <name evidence="2" type="ORF">Sru01_00170</name>
</gene>